<proteinExistence type="predicted"/>
<evidence type="ECO:0000313" key="2">
    <source>
        <dbReference type="EMBL" id="KAF7513240.1"/>
    </source>
</evidence>
<organism evidence="2 3">
    <name type="scientific">Endocarpon pusillum</name>
    <dbReference type="NCBI Taxonomy" id="364733"/>
    <lineage>
        <taxon>Eukaryota</taxon>
        <taxon>Fungi</taxon>
        <taxon>Dikarya</taxon>
        <taxon>Ascomycota</taxon>
        <taxon>Pezizomycotina</taxon>
        <taxon>Eurotiomycetes</taxon>
        <taxon>Chaetothyriomycetidae</taxon>
        <taxon>Verrucariales</taxon>
        <taxon>Verrucariaceae</taxon>
        <taxon>Endocarpon</taxon>
    </lineage>
</organism>
<dbReference type="AlphaFoldDB" id="A0A8H7APU6"/>
<evidence type="ECO:0000313" key="3">
    <source>
        <dbReference type="Proteomes" id="UP000606974"/>
    </source>
</evidence>
<feature type="region of interest" description="Disordered" evidence="1">
    <location>
        <begin position="1"/>
        <end position="49"/>
    </location>
</feature>
<protein>
    <submittedName>
        <fullName evidence="2">Uncharacterized protein</fullName>
    </submittedName>
</protein>
<dbReference type="EMBL" id="JAACFV010000007">
    <property type="protein sequence ID" value="KAF7513240.1"/>
    <property type="molecule type" value="Genomic_DNA"/>
</dbReference>
<gene>
    <name evidence="2" type="ORF">GJ744_010636</name>
</gene>
<name>A0A8H7APU6_9EURO</name>
<sequence>MAMLDFYTERKQEPSLSEPPETHGRRRRAESLRNKSRLRKRRRRRHGFRKGANAKACAICRGWNAMRIAFGEAGAGDKEVKTTVAASGRGRLNVAIFVVLVRCVVAGLGSGEMRLRSRRVSSQPFATYDHSGWKESLPSIPQQLECERLKRWLAWKNNIRLYPDRTGAAPKWVMTFLHRH</sequence>
<keyword evidence="3" id="KW-1185">Reference proteome</keyword>
<reference evidence="2" key="1">
    <citation type="submission" date="2020-02" db="EMBL/GenBank/DDBJ databases">
        <authorList>
            <person name="Palmer J.M."/>
        </authorList>
    </citation>
    <scope>NUCLEOTIDE SEQUENCE</scope>
    <source>
        <strain evidence="2">EPUS1.4</strain>
        <tissue evidence="2">Thallus</tissue>
    </source>
</reference>
<accession>A0A8H7APU6</accession>
<evidence type="ECO:0000256" key="1">
    <source>
        <dbReference type="SAM" id="MobiDB-lite"/>
    </source>
</evidence>
<dbReference type="Proteomes" id="UP000606974">
    <property type="component" value="Unassembled WGS sequence"/>
</dbReference>
<comment type="caution">
    <text evidence="2">The sequence shown here is derived from an EMBL/GenBank/DDBJ whole genome shotgun (WGS) entry which is preliminary data.</text>
</comment>
<feature type="compositionally biased region" description="Basic residues" evidence="1">
    <location>
        <begin position="24"/>
        <end position="49"/>
    </location>
</feature>